<feature type="domain" description="PPIase cyclophilin-type" evidence="5">
    <location>
        <begin position="39"/>
        <end position="196"/>
    </location>
</feature>
<dbReference type="PANTHER" id="PTHR45625">
    <property type="entry name" value="PEPTIDYL-PROLYL CIS-TRANS ISOMERASE-RELATED"/>
    <property type="match status" value="1"/>
</dbReference>
<keyword evidence="2 4" id="KW-0697">Rotamase</keyword>
<accession>A0ABP9D9G5</accession>
<dbReference type="PRINTS" id="PR00153">
    <property type="entry name" value="CSAPPISMRASE"/>
</dbReference>
<comment type="caution">
    <text evidence="6">The sequence shown here is derived from an EMBL/GenBank/DDBJ whole genome shotgun (WGS) entry which is preliminary data.</text>
</comment>
<sequence length="218" mass="24991">MKKLFLLLFFLGYGIYGIQAQDFKYKKSRKKDYIVQITTDLGSIDLILFDQTPIHKENFLTLASKNFYDSLTFHRVLEGFVVQGGDPNSYQGNEQRLGSGGPGYELTAEIDTTLFLHERGAIGAARMPDNINPERKSSGSQFYIVQGQEGAHHLDGEYTVFGEVIKGMEVVDLIAQQEVDRRGNPLKPIRMNVTVVRLKKKDIRKRYDYTYPEKRRDK</sequence>
<proteinExistence type="inferred from homology"/>
<evidence type="ECO:0000313" key="6">
    <source>
        <dbReference type="EMBL" id="GAA4834146.1"/>
    </source>
</evidence>
<gene>
    <name evidence="6" type="ORF">GCM10023331_19240</name>
</gene>
<dbReference type="InterPro" id="IPR020892">
    <property type="entry name" value="Cyclophilin-type_PPIase_CS"/>
</dbReference>
<evidence type="ECO:0000256" key="3">
    <source>
        <dbReference type="ARBA" id="ARBA00023235"/>
    </source>
</evidence>
<dbReference type="SUPFAM" id="SSF50891">
    <property type="entry name" value="Cyclophilin-like"/>
    <property type="match status" value="1"/>
</dbReference>
<dbReference type="EMBL" id="BAABJX010000029">
    <property type="protein sequence ID" value="GAA4834146.1"/>
    <property type="molecule type" value="Genomic_DNA"/>
</dbReference>
<dbReference type="PROSITE" id="PS00170">
    <property type="entry name" value="CSA_PPIASE_1"/>
    <property type="match status" value="1"/>
</dbReference>
<dbReference type="InterPro" id="IPR002130">
    <property type="entry name" value="Cyclophilin-type_PPIase_dom"/>
</dbReference>
<evidence type="ECO:0000256" key="2">
    <source>
        <dbReference type="ARBA" id="ARBA00023110"/>
    </source>
</evidence>
<dbReference type="Pfam" id="PF00160">
    <property type="entry name" value="Pro_isomerase"/>
    <property type="match status" value="1"/>
</dbReference>
<dbReference type="PROSITE" id="PS50072">
    <property type="entry name" value="CSA_PPIASE_2"/>
    <property type="match status" value="1"/>
</dbReference>
<name>A0ABP9D9G5_9BACT</name>
<dbReference type="CDD" id="cd00317">
    <property type="entry name" value="cyclophilin"/>
    <property type="match status" value="1"/>
</dbReference>
<dbReference type="EC" id="5.2.1.8" evidence="4"/>
<dbReference type="InterPro" id="IPR029000">
    <property type="entry name" value="Cyclophilin-like_dom_sf"/>
</dbReference>
<dbReference type="Proteomes" id="UP001500298">
    <property type="component" value="Unassembled WGS sequence"/>
</dbReference>
<organism evidence="6 7">
    <name type="scientific">Algivirga pacifica</name>
    <dbReference type="NCBI Taxonomy" id="1162670"/>
    <lineage>
        <taxon>Bacteria</taxon>
        <taxon>Pseudomonadati</taxon>
        <taxon>Bacteroidota</taxon>
        <taxon>Cytophagia</taxon>
        <taxon>Cytophagales</taxon>
        <taxon>Flammeovirgaceae</taxon>
        <taxon>Algivirga</taxon>
    </lineage>
</organism>
<evidence type="ECO:0000256" key="1">
    <source>
        <dbReference type="ARBA" id="ARBA00007365"/>
    </source>
</evidence>
<evidence type="ECO:0000259" key="5">
    <source>
        <dbReference type="PROSITE" id="PS50072"/>
    </source>
</evidence>
<comment type="catalytic activity">
    <reaction evidence="4">
        <text>[protein]-peptidylproline (omega=180) = [protein]-peptidylproline (omega=0)</text>
        <dbReference type="Rhea" id="RHEA:16237"/>
        <dbReference type="Rhea" id="RHEA-COMP:10747"/>
        <dbReference type="Rhea" id="RHEA-COMP:10748"/>
        <dbReference type="ChEBI" id="CHEBI:83833"/>
        <dbReference type="ChEBI" id="CHEBI:83834"/>
        <dbReference type="EC" id="5.2.1.8"/>
    </reaction>
</comment>
<protein>
    <recommendedName>
        <fullName evidence="4">Peptidyl-prolyl cis-trans isomerase</fullName>
        <shortName evidence="4">PPIase</shortName>
        <ecNumber evidence="4">5.2.1.8</ecNumber>
    </recommendedName>
</protein>
<comment type="similarity">
    <text evidence="1 4">Belongs to the cyclophilin-type PPIase family.</text>
</comment>
<reference evidence="7" key="1">
    <citation type="journal article" date="2019" name="Int. J. Syst. Evol. Microbiol.">
        <title>The Global Catalogue of Microorganisms (GCM) 10K type strain sequencing project: providing services to taxonomists for standard genome sequencing and annotation.</title>
        <authorList>
            <consortium name="The Broad Institute Genomics Platform"/>
            <consortium name="The Broad Institute Genome Sequencing Center for Infectious Disease"/>
            <person name="Wu L."/>
            <person name="Ma J."/>
        </authorList>
    </citation>
    <scope>NUCLEOTIDE SEQUENCE [LARGE SCALE GENOMIC DNA]</scope>
    <source>
        <strain evidence="7">JCM 18326</strain>
    </source>
</reference>
<dbReference type="RefSeq" id="WP_345371306.1">
    <property type="nucleotide sequence ID" value="NZ_BAABJX010000029.1"/>
</dbReference>
<dbReference type="Gene3D" id="2.40.100.10">
    <property type="entry name" value="Cyclophilin-like"/>
    <property type="match status" value="1"/>
</dbReference>
<evidence type="ECO:0000313" key="7">
    <source>
        <dbReference type="Proteomes" id="UP001500298"/>
    </source>
</evidence>
<keyword evidence="3 4" id="KW-0413">Isomerase</keyword>
<dbReference type="PANTHER" id="PTHR45625:SF4">
    <property type="entry name" value="PEPTIDYLPROLYL ISOMERASE DOMAIN AND WD REPEAT-CONTAINING PROTEIN 1"/>
    <property type="match status" value="1"/>
</dbReference>
<comment type="function">
    <text evidence="4">PPIases accelerate the folding of proteins. It catalyzes the cis-trans isomerization of proline imidic peptide bonds in oligopeptides.</text>
</comment>
<dbReference type="InterPro" id="IPR044666">
    <property type="entry name" value="Cyclophilin_A-like"/>
</dbReference>
<keyword evidence="7" id="KW-1185">Reference proteome</keyword>
<evidence type="ECO:0000256" key="4">
    <source>
        <dbReference type="RuleBase" id="RU363019"/>
    </source>
</evidence>